<keyword evidence="4" id="KW-0378">Hydrolase</keyword>
<evidence type="ECO:0000256" key="1">
    <source>
        <dbReference type="ARBA" id="ARBA00005915"/>
    </source>
</evidence>
<organism evidence="9">
    <name type="scientific">Candidatus Kentrum sp. TUN</name>
    <dbReference type="NCBI Taxonomy" id="2126343"/>
    <lineage>
        <taxon>Bacteria</taxon>
        <taxon>Pseudomonadati</taxon>
        <taxon>Pseudomonadota</taxon>
        <taxon>Gammaproteobacteria</taxon>
        <taxon>Candidatus Kentrum</taxon>
    </lineage>
</organism>
<dbReference type="FunFam" id="3.90.1640.30:FF:000001">
    <property type="entry name" value="Single-stranded-DNA-specific exonuclease RecJ"/>
    <property type="match status" value="1"/>
</dbReference>
<evidence type="ECO:0000259" key="6">
    <source>
        <dbReference type="Pfam" id="PF01368"/>
    </source>
</evidence>
<evidence type="ECO:0000256" key="2">
    <source>
        <dbReference type="ARBA" id="ARBA00019841"/>
    </source>
</evidence>
<comment type="similarity">
    <text evidence="1">Belongs to the RecJ family.</text>
</comment>
<dbReference type="Gene3D" id="3.10.310.30">
    <property type="match status" value="1"/>
</dbReference>
<protein>
    <recommendedName>
        <fullName evidence="2">Single-stranded-DNA-specific exonuclease RecJ</fullName>
    </recommendedName>
</protein>
<gene>
    <name evidence="9" type="ORF">BECKTUN1418F_GA0071002_101424</name>
</gene>
<dbReference type="GO" id="GO:0003676">
    <property type="term" value="F:nucleic acid binding"/>
    <property type="evidence" value="ECO:0007669"/>
    <property type="project" value="InterPro"/>
</dbReference>
<dbReference type="InterPro" id="IPR004610">
    <property type="entry name" value="RecJ"/>
</dbReference>
<keyword evidence="3" id="KW-0540">Nuclease</keyword>
<dbReference type="NCBIfam" id="TIGR00644">
    <property type="entry name" value="recJ"/>
    <property type="match status" value="1"/>
</dbReference>
<evidence type="ECO:0000256" key="4">
    <source>
        <dbReference type="ARBA" id="ARBA00022801"/>
    </source>
</evidence>
<dbReference type="GO" id="GO:0006281">
    <property type="term" value="P:DNA repair"/>
    <property type="evidence" value="ECO:0007669"/>
    <property type="project" value="InterPro"/>
</dbReference>
<dbReference type="SUPFAM" id="SSF64182">
    <property type="entry name" value="DHH phosphoesterases"/>
    <property type="match status" value="1"/>
</dbReference>
<dbReference type="InterPro" id="IPR038763">
    <property type="entry name" value="DHH_sf"/>
</dbReference>
<dbReference type="Pfam" id="PF02272">
    <property type="entry name" value="DHHA1"/>
    <property type="match status" value="1"/>
</dbReference>
<dbReference type="InterPro" id="IPR003156">
    <property type="entry name" value="DHHA1_dom"/>
</dbReference>
<feature type="domain" description="DHHA1" evidence="7">
    <location>
        <begin position="370"/>
        <end position="462"/>
    </location>
</feature>
<dbReference type="Gene3D" id="3.90.1640.30">
    <property type="match status" value="1"/>
</dbReference>
<dbReference type="GO" id="GO:0006310">
    <property type="term" value="P:DNA recombination"/>
    <property type="evidence" value="ECO:0007669"/>
    <property type="project" value="InterPro"/>
</dbReference>
<proteinExistence type="inferred from homology"/>
<sequence length="586" mass="64259">MYMQSAIKTYSRKKKIVRCPVADGVERLFPGIHPVLARVYAARKITSAKSLDYSLSRLKSFDTLSGIESAAALLADAIQSGDRILIVGDFDADGATSCAVAVRGLRVMGAQAVEYLVPNRFEYGYGLTPEIVSVALQKNPDVLITVDNGISSMEGIAMAKAHGIRVVVTDHHLPGASLPDADVLVNPNLDEDQFPSKYLAGVGVIFYVLLALRSRLRENGWFGNSGIAEPNLANLLDLVALGTVADVVPLDDNNRILVDRGLSRIRNGRCQAGIKALLTISGRDLVRVVAGDLAFAVGPRLNAAGRLTDMSLGIECLLTDQAERAFELATQLDRLNHKRQGIESTMQSQALLLLDKMEPDDAELPFGLCLYDETWHPGIIGIVAARIKDRVYRPVIAFAKSGEDEIKGSARSIPGLHIRDTLSAIATRSPELIIRFGGHAMAAGLTIRHSDLTMFRRAFDTEVRRHLPPEALQKILYTDGPLDEADLNLALAETLRAGGPWGQAFPDPLFDGEFNLLRRRTVGNSHLKLLLGLSSSRQRIDAIAFNTNDDDWPEDTSRVRIVYRLDVNTFQGRRNLQLIVEYIEPR</sequence>
<dbReference type="Pfam" id="PF01368">
    <property type="entry name" value="DHH"/>
    <property type="match status" value="1"/>
</dbReference>
<feature type="domain" description="RecJ OB" evidence="8">
    <location>
        <begin position="478"/>
        <end position="581"/>
    </location>
</feature>
<evidence type="ECO:0000313" key="9">
    <source>
        <dbReference type="EMBL" id="VFK52896.1"/>
    </source>
</evidence>
<evidence type="ECO:0000259" key="7">
    <source>
        <dbReference type="Pfam" id="PF02272"/>
    </source>
</evidence>
<keyword evidence="5 9" id="KW-0269">Exonuclease</keyword>
<dbReference type="InterPro" id="IPR041122">
    <property type="entry name" value="RecJ_OB"/>
</dbReference>
<dbReference type="InterPro" id="IPR001667">
    <property type="entry name" value="DDH_dom"/>
</dbReference>
<reference evidence="9" key="1">
    <citation type="submission" date="2019-02" db="EMBL/GenBank/DDBJ databases">
        <authorList>
            <person name="Gruber-Vodicka R. H."/>
            <person name="Seah K. B. B."/>
        </authorList>
    </citation>
    <scope>NUCLEOTIDE SEQUENCE</scope>
    <source>
        <strain evidence="9">BECK_BY3</strain>
    </source>
</reference>
<feature type="domain" description="DDH" evidence="6">
    <location>
        <begin position="83"/>
        <end position="243"/>
    </location>
</feature>
<dbReference type="Pfam" id="PF17768">
    <property type="entry name" value="RecJ_OB"/>
    <property type="match status" value="1"/>
</dbReference>
<evidence type="ECO:0000259" key="8">
    <source>
        <dbReference type="Pfam" id="PF17768"/>
    </source>
</evidence>
<dbReference type="InterPro" id="IPR051673">
    <property type="entry name" value="SSDNA_exonuclease_RecJ"/>
</dbReference>
<dbReference type="EMBL" id="CAADFY010000014">
    <property type="protein sequence ID" value="VFK52896.1"/>
    <property type="molecule type" value="Genomic_DNA"/>
</dbReference>
<dbReference type="PANTHER" id="PTHR30255">
    <property type="entry name" value="SINGLE-STRANDED-DNA-SPECIFIC EXONUCLEASE RECJ"/>
    <property type="match status" value="1"/>
</dbReference>
<accession>A0A450ZGI3</accession>
<dbReference type="GO" id="GO:0008409">
    <property type="term" value="F:5'-3' exonuclease activity"/>
    <property type="evidence" value="ECO:0007669"/>
    <property type="project" value="InterPro"/>
</dbReference>
<dbReference type="AlphaFoldDB" id="A0A450ZGI3"/>
<dbReference type="PANTHER" id="PTHR30255:SF2">
    <property type="entry name" value="SINGLE-STRANDED-DNA-SPECIFIC EXONUCLEASE RECJ"/>
    <property type="match status" value="1"/>
</dbReference>
<evidence type="ECO:0000256" key="3">
    <source>
        <dbReference type="ARBA" id="ARBA00022722"/>
    </source>
</evidence>
<evidence type="ECO:0000256" key="5">
    <source>
        <dbReference type="ARBA" id="ARBA00022839"/>
    </source>
</evidence>
<name>A0A450ZGI3_9GAMM</name>